<dbReference type="Proteomes" id="UP000199226">
    <property type="component" value="Unassembled WGS sequence"/>
</dbReference>
<evidence type="ECO:0000313" key="5">
    <source>
        <dbReference type="Proteomes" id="UP000199226"/>
    </source>
</evidence>
<dbReference type="PANTHER" id="PTHR30273:SF2">
    <property type="entry name" value="PROTEIN FECR"/>
    <property type="match status" value="1"/>
</dbReference>
<dbReference type="STRING" id="990371.SAMN05421813_11091"/>
<dbReference type="AlphaFoldDB" id="A0A1G9SJU8"/>
<dbReference type="Gene3D" id="2.60.120.1440">
    <property type="match status" value="1"/>
</dbReference>
<gene>
    <name evidence="4" type="ORF">SAMN05421813_11091</name>
</gene>
<dbReference type="InterPro" id="IPR006860">
    <property type="entry name" value="FecR"/>
</dbReference>
<dbReference type="InterPro" id="IPR012373">
    <property type="entry name" value="Ferrdict_sens_TM"/>
</dbReference>
<dbReference type="Pfam" id="PF04773">
    <property type="entry name" value="FecR"/>
    <property type="match status" value="1"/>
</dbReference>
<reference evidence="5" key="1">
    <citation type="submission" date="2016-10" db="EMBL/GenBank/DDBJ databases">
        <authorList>
            <person name="Varghese N."/>
            <person name="Submissions S."/>
        </authorList>
    </citation>
    <scope>NUCLEOTIDE SEQUENCE [LARGE SCALE GENOMIC DNA]</scope>
    <source>
        <strain evidence="5">DSM 24536</strain>
    </source>
</reference>
<feature type="domain" description="FecR protein" evidence="2">
    <location>
        <begin position="212"/>
        <end position="307"/>
    </location>
</feature>
<protein>
    <submittedName>
        <fullName evidence="4">FecR protein</fullName>
    </submittedName>
</protein>
<evidence type="ECO:0000313" key="4">
    <source>
        <dbReference type="EMBL" id="SDM35691.1"/>
    </source>
</evidence>
<dbReference type="OrthoDB" id="1099963at2"/>
<evidence type="ECO:0000259" key="3">
    <source>
        <dbReference type="Pfam" id="PF16344"/>
    </source>
</evidence>
<name>A0A1G9SJU8_9SPHI</name>
<dbReference type="EMBL" id="FNHH01000010">
    <property type="protein sequence ID" value="SDM35691.1"/>
    <property type="molecule type" value="Genomic_DNA"/>
</dbReference>
<feature type="domain" description="Protein FecR C-terminal" evidence="3">
    <location>
        <begin position="349"/>
        <end position="416"/>
    </location>
</feature>
<dbReference type="Gene3D" id="3.55.50.30">
    <property type="match status" value="1"/>
</dbReference>
<dbReference type="PANTHER" id="PTHR30273">
    <property type="entry name" value="PERIPLASMIC SIGNAL SENSOR AND SIGMA FACTOR ACTIVATOR FECR-RELATED"/>
    <property type="match status" value="1"/>
</dbReference>
<organism evidence="4 5">
    <name type="scientific">Daejeonella rubra</name>
    <dbReference type="NCBI Taxonomy" id="990371"/>
    <lineage>
        <taxon>Bacteria</taxon>
        <taxon>Pseudomonadati</taxon>
        <taxon>Bacteroidota</taxon>
        <taxon>Sphingobacteriia</taxon>
        <taxon>Sphingobacteriales</taxon>
        <taxon>Sphingobacteriaceae</taxon>
        <taxon>Daejeonella</taxon>
    </lineage>
</organism>
<keyword evidence="1" id="KW-0472">Membrane</keyword>
<accession>A0A1G9SJU8</accession>
<evidence type="ECO:0000256" key="1">
    <source>
        <dbReference type="SAM" id="Phobius"/>
    </source>
</evidence>
<keyword evidence="1" id="KW-1133">Transmembrane helix</keyword>
<sequence>MKPFSSEERYQELAEKWLNNTITQDEREEFAQWYNSGQDKDINLSENYVSNEKELEARIYSEIDSATSAVDNPSFFRTYRWYSVASAAAIIAVIFSITLYFYTDTKQIELFVSKKIVSKPSVEVTKKANSVIPFVKSELLSENDIEPGDDKAILTLGDGTKIILDDAQNGVLANQGGNSILKTSKGELIYSFSKDNGNQASVGNTENVIFNTIQTPKGGKFLVMLPDGSKVWLNAASSLRFPTKFEGTKREVELQGEAYFEVAHDESKIFEVNTRNQTVQVLGTHFNINAYEDEPSVNTTLLEGSVRISDMRSNISQMLKPGEQAKVSQKIEVVNVKDTGEAVAWKDGYFHFNDEDIQTVMRQIERWYDVTVIYEGKVPSNRFGGEIERSLSLLQVLKILEKSKVHFRLEGREVIVMP</sequence>
<dbReference type="GO" id="GO:0016989">
    <property type="term" value="F:sigma factor antagonist activity"/>
    <property type="evidence" value="ECO:0007669"/>
    <property type="project" value="TreeGrafter"/>
</dbReference>
<proteinExistence type="predicted"/>
<dbReference type="FunFam" id="2.60.120.1440:FF:000001">
    <property type="entry name" value="Putative anti-sigma factor"/>
    <property type="match status" value="1"/>
</dbReference>
<dbReference type="Pfam" id="PF16344">
    <property type="entry name" value="FecR_C"/>
    <property type="match status" value="1"/>
</dbReference>
<dbReference type="InterPro" id="IPR032508">
    <property type="entry name" value="FecR_C"/>
</dbReference>
<keyword evidence="1" id="KW-0812">Transmembrane</keyword>
<evidence type="ECO:0000259" key="2">
    <source>
        <dbReference type="Pfam" id="PF04773"/>
    </source>
</evidence>
<dbReference type="RefSeq" id="WP_090704119.1">
    <property type="nucleotide sequence ID" value="NZ_FNHH01000010.1"/>
</dbReference>
<keyword evidence="5" id="KW-1185">Reference proteome</keyword>
<feature type="transmembrane region" description="Helical" evidence="1">
    <location>
        <begin position="81"/>
        <end position="102"/>
    </location>
</feature>